<gene>
    <name evidence="3" type="ORF">G113_13239</name>
</gene>
<protein>
    <submittedName>
        <fullName evidence="3">Phage shock protein E</fullName>
    </submittedName>
</protein>
<dbReference type="RefSeq" id="WP_005903152.1">
    <property type="nucleotide sequence ID" value="NZ_AQGQ01000091.1"/>
</dbReference>
<organism evidence="3 4">
    <name type="scientific">Aeromonas molluscorum 848</name>
    <dbReference type="NCBI Taxonomy" id="1268236"/>
    <lineage>
        <taxon>Bacteria</taxon>
        <taxon>Pseudomonadati</taxon>
        <taxon>Pseudomonadota</taxon>
        <taxon>Gammaproteobacteria</taxon>
        <taxon>Aeromonadales</taxon>
        <taxon>Aeromonadaceae</taxon>
        <taxon>Aeromonas</taxon>
    </lineage>
</organism>
<dbReference type="InterPro" id="IPR050229">
    <property type="entry name" value="GlpE_sulfurtransferase"/>
</dbReference>
<evidence type="ECO:0000313" key="3">
    <source>
        <dbReference type="EMBL" id="EOD54658.1"/>
    </source>
</evidence>
<dbReference type="PROSITE" id="PS50206">
    <property type="entry name" value="RHODANESE_3"/>
    <property type="match status" value="1"/>
</dbReference>
<dbReference type="AlphaFoldDB" id="R1F417"/>
<dbReference type="Pfam" id="PF00581">
    <property type="entry name" value="Rhodanese"/>
    <property type="match status" value="1"/>
</dbReference>
<feature type="signal peptide" evidence="1">
    <location>
        <begin position="1"/>
        <end position="29"/>
    </location>
</feature>
<dbReference type="GO" id="GO:0004792">
    <property type="term" value="F:thiosulfate-cyanide sulfurtransferase activity"/>
    <property type="evidence" value="ECO:0007669"/>
    <property type="project" value="InterPro"/>
</dbReference>
<dbReference type="SUPFAM" id="SSF52821">
    <property type="entry name" value="Rhodanese/Cell cycle control phosphatase"/>
    <property type="match status" value="1"/>
</dbReference>
<name>R1F417_9GAMM</name>
<evidence type="ECO:0000259" key="2">
    <source>
        <dbReference type="PROSITE" id="PS50206"/>
    </source>
</evidence>
<evidence type="ECO:0000313" key="4">
    <source>
        <dbReference type="Proteomes" id="UP000013526"/>
    </source>
</evidence>
<comment type="caution">
    <text evidence="3">The sequence shown here is derived from an EMBL/GenBank/DDBJ whole genome shotgun (WGS) entry which is preliminary data.</text>
</comment>
<proteinExistence type="predicted"/>
<dbReference type="PANTHER" id="PTHR43031:SF1">
    <property type="entry name" value="PYRIDINE NUCLEOTIDE-DISULPHIDE OXIDOREDUCTASE"/>
    <property type="match status" value="1"/>
</dbReference>
<dbReference type="InterPro" id="IPR001307">
    <property type="entry name" value="Thiosulphate_STrfase_CS"/>
</dbReference>
<dbReference type="Proteomes" id="UP000013526">
    <property type="component" value="Unassembled WGS sequence"/>
</dbReference>
<keyword evidence="4" id="KW-1185">Reference proteome</keyword>
<dbReference type="CDD" id="cd00158">
    <property type="entry name" value="RHOD"/>
    <property type="match status" value="1"/>
</dbReference>
<dbReference type="InterPro" id="IPR036873">
    <property type="entry name" value="Rhodanese-like_dom_sf"/>
</dbReference>
<dbReference type="PATRIC" id="fig|1268236.3.peg.2602"/>
<sequence length="135" mass="15024">MALSLRRIPFTLLWATLSGASLLGTSAMAVVPIDQQTLQSWQNQSSKRPLLLDVRTKEEFAEGHIPGAINISHDQLIKRLAEIGDDRRLPVVVYCQSGRRAALAEAELEKAGFDHVYHLSGDYQGWVKSKQTVIK</sequence>
<keyword evidence="1" id="KW-0732">Signal</keyword>
<evidence type="ECO:0000256" key="1">
    <source>
        <dbReference type="SAM" id="SignalP"/>
    </source>
</evidence>
<feature type="chain" id="PRO_5004359607" evidence="1">
    <location>
        <begin position="30"/>
        <end position="135"/>
    </location>
</feature>
<dbReference type="EMBL" id="AQGQ01000091">
    <property type="protein sequence ID" value="EOD54658.1"/>
    <property type="molecule type" value="Genomic_DNA"/>
</dbReference>
<feature type="domain" description="Rhodanese" evidence="2">
    <location>
        <begin position="45"/>
        <end position="135"/>
    </location>
</feature>
<dbReference type="Gene3D" id="3.40.250.10">
    <property type="entry name" value="Rhodanese-like domain"/>
    <property type="match status" value="1"/>
</dbReference>
<dbReference type="PANTHER" id="PTHR43031">
    <property type="entry name" value="FAD-DEPENDENT OXIDOREDUCTASE"/>
    <property type="match status" value="1"/>
</dbReference>
<dbReference type="PROSITE" id="PS00380">
    <property type="entry name" value="RHODANESE_1"/>
    <property type="match status" value="1"/>
</dbReference>
<dbReference type="InterPro" id="IPR001763">
    <property type="entry name" value="Rhodanese-like_dom"/>
</dbReference>
<dbReference type="SMART" id="SM00450">
    <property type="entry name" value="RHOD"/>
    <property type="match status" value="1"/>
</dbReference>
<reference evidence="3 4" key="1">
    <citation type="journal article" date="2013" name="Genome Announc.">
        <title>Draft Genome Sequence of Aeromonas molluscorum Strain 848TT, Isolated from Bivalve Molluscs.</title>
        <authorList>
            <person name="Spataro N."/>
            <person name="Farfan M."/>
            <person name="Albarral V."/>
            <person name="Sanglas A."/>
            <person name="Loren J.G."/>
            <person name="Fuste M.C."/>
            <person name="Bosch E."/>
        </authorList>
    </citation>
    <scope>NUCLEOTIDE SEQUENCE [LARGE SCALE GENOMIC DNA]</scope>
    <source>
        <strain evidence="3 4">848</strain>
    </source>
</reference>
<accession>R1F417</accession>